<keyword evidence="3 6" id="KW-0227">DNA damage</keyword>
<dbReference type="GO" id="GO:0006298">
    <property type="term" value="P:mismatch repair"/>
    <property type="evidence" value="ECO:0007669"/>
    <property type="project" value="UniProtKB-UniRule"/>
</dbReference>
<comment type="similarity">
    <text evidence="6">Belongs to the vsr family.</text>
</comment>
<dbReference type="InterPro" id="IPR011335">
    <property type="entry name" value="Restrct_endonuc-II-like"/>
</dbReference>
<keyword evidence="9" id="KW-1185">Reference proteome</keyword>
<dbReference type="GO" id="GO:0016787">
    <property type="term" value="F:hydrolase activity"/>
    <property type="evidence" value="ECO:0007669"/>
    <property type="project" value="UniProtKB-KW"/>
</dbReference>
<name>A0A1T4JIH2_TREPO</name>
<sequence>MDTLNPQQRHKNMSCIRSKDTSPEKAIRKALHKEGFRYRICDKRYPGKPDIILPHYYAVIFINGCFWHAHEGCRYFVFPKSNQSFWQKKFQRNKARDAENLKYYQEQCWRVCIVWECAIRGKNKNQKIERTKDRIIQWLDEEWEPYLEIKGN</sequence>
<organism evidence="8 9">
    <name type="scientific">Treponema porcinum</name>
    <dbReference type="NCBI Taxonomy" id="261392"/>
    <lineage>
        <taxon>Bacteria</taxon>
        <taxon>Pseudomonadati</taxon>
        <taxon>Spirochaetota</taxon>
        <taxon>Spirochaetia</taxon>
        <taxon>Spirochaetales</taxon>
        <taxon>Treponemataceae</taxon>
        <taxon>Treponema</taxon>
    </lineage>
</organism>
<dbReference type="NCBIfam" id="TIGR00632">
    <property type="entry name" value="vsr"/>
    <property type="match status" value="1"/>
</dbReference>
<evidence type="ECO:0000313" key="8">
    <source>
        <dbReference type="EMBL" id="SJZ29857.1"/>
    </source>
</evidence>
<protein>
    <recommendedName>
        <fullName evidence="6">Very short patch repair endonuclease</fullName>
        <ecNumber evidence="6">3.1.-.-</ecNumber>
    </recommendedName>
</protein>
<keyword evidence="4 6" id="KW-0378">Hydrolase</keyword>
<dbReference type="InterPro" id="IPR004603">
    <property type="entry name" value="DNA_mismatch_endonuc_vsr"/>
</dbReference>
<dbReference type="STRING" id="261392.SAMN02745149_00307"/>
<keyword evidence="1 6" id="KW-0540">Nuclease</keyword>
<evidence type="ECO:0000256" key="4">
    <source>
        <dbReference type="ARBA" id="ARBA00022801"/>
    </source>
</evidence>
<evidence type="ECO:0000256" key="5">
    <source>
        <dbReference type="ARBA" id="ARBA00023204"/>
    </source>
</evidence>
<dbReference type="Proteomes" id="UP000190423">
    <property type="component" value="Unassembled WGS sequence"/>
</dbReference>
<evidence type="ECO:0000256" key="6">
    <source>
        <dbReference type="PIRNR" id="PIRNR018267"/>
    </source>
</evidence>
<proteinExistence type="inferred from homology"/>
<gene>
    <name evidence="8" type="ORF">SAMN02745149_00307</name>
</gene>
<dbReference type="GO" id="GO:0004519">
    <property type="term" value="F:endonuclease activity"/>
    <property type="evidence" value="ECO:0007669"/>
    <property type="project" value="UniProtKB-KW"/>
</dbReference>
<dbReference type="RefSeq" id="WP_078932217.1">
    <property type="nucleotide sequence ID" value="NZ_FUWG01000002.1"/>
</dbReference>
<evidence type="ECO:0000313" key="9">
    <source>
        <dbReference type="Proteomes" id="UP000190423"/>
    </source>
</evidence>
<dbReference type="GeneID" id="78315629"/>
<accession>A0A1T4JIH2</accession>
<dbReference type="EC" id="3.1.-.-" evidence="6"/>
<keyword evidence="5 6" id="KW-0234">DNA repair</keyword>
<dbReference type="CDD" id="cd00221">
    <property type="entry name" value="Vsr"/>
    <property type="match status" value="1"/>
</dbReference>
<evidence type="ECO:0000256" key="7">
    <source>
        <dbReference type="SAM" id="MobiDB-lite"/>
    </source>
</evidence>
<dbReference type="SUPFAM" id="SSF52980">
    <property type="entry name" value="Restriction endonuclease-like"/>
    <property type="match status" value="1"/>
</dbReference>
<evidence type="ECO:0000256" key="1">
    <source>
        <dbReference type="ARBA" id="ARBA00022722"/>
    </source>
</evidence>
<reference evidence="8 9" key="1">
    <citation type="submission" date="2017-02" db="EMBL/GenBank/DDBJ databases">
        <authorList>
            <person name="Peterson S.W."/>
        </authorList>
    </citation>
    <scope>NUCLEOTIDE SEQUENCE [LARGE SCALE GENOMIC DNA]</scope>
    <source>
        <strain evidence="8 9">ATCC BAA-908</strain>
    </source>
</reference>
<dbReference type="OrthoDB" id="9801520at2"/>
<keyword evidence="2 6" id="KW-0255">Endonuclease</keyword>
<dbReference type="AlphaFoldDB" id="A0A1T4JIH2"/>
<dbReference type="Pfam" id="PF03852">
    <property type="entry name" value="Vsr"/>
    <property type="match status" value="1"/>
</dbReference>
<dbReference type="PIRSF" id="PIRSF018267">
    <property type="entry name" value="VSR_endonuc"/>
    <property type="match status" value="1"/>
</dbReference>
<evidence type="ECO:0000256" key="3">
    <source>
        <dbReference type="ARBA" id="ARBA00022763"/>
    </source>
</evidence>
<evidence type="ECO:0000256" key="2">
    <source>
        <dbReference type="ARBA" id="ARBA00022759"/>
    </source>
</evidence>
<dbReference type="EMBL" id="FUWG01000002">
    <property type="protein sequence ID" value="SJZ29857.1"/>
    <property type="molecule type" value="Genomic_DNA"/>
</dbReference>
<feature type="region of interest" description="Disordered" evidence="7">
    <location>
        <begin position="1"/>
        <end position="21"/>
    </location>
</feature>
<comment type="function">
    <text evidence="6">May nick specific sequences that contain T:G mispairs resulting from m5C-deamination.</text>
</comment>
<dbReference type="Gene3D" id="3.40.960.10">
    <property type="entry name" value="VSR Endonuclease"/>
    <property type="match status" value="1"/>
</dbReference>